<accession>A0AA40JPX6</accession>
<comment type="caution">
    <text evidence="2">The sequence shown here is derived from an EMBL/GenBank/DDBJ whole genome shotgun (WGS) entry which is preliminary data.</text>
</comment>
<feature type="compositionally biased region" description="Basic and acidic residues" evidence="1">
    <location>
        <begin position="120"/>
        <end position="135"/>
    </location>
</feature>
<feature type="compositionally biased region" description="Basic and acidic residues" evidence="1">
    <location>
        <begin position="141"/>
        <end position="150"/>
    </location>
</feature>
<protein>
    <submittedName>
        <fullName evidence="2">Uncharacterized protein</fullName>
    </submittedName>
</protein>
<dbReference type="AlphaFoldDB" id="A0AA40JPX6"/>
<feature type="non-terminal residue" evidence="2">
    <location>
        <position position="1"/>
    </location>
</feature>
<feature type="non-terminal residue" evidence="2">
    <location>
        <position position="225"/>
    </location>
</feature>
<sequence>VGSERHEIARRGDCVGQAHIAGDVQRQVARPRAQLADRGDLVGVAEADLAVGDGAQAVGGDDAALLDQVPRGLEPDVPRGDVAVQLQVGRPQVEIAAGADRPQRQEAVCAIGERDVARRAETRRAADRQRRRLSDRAGIGDQREVARRTEGGGVEIPVVAEQQVAGGSGERGAVDLVGAGQRQAGAGGAVGGAREGLGGRGPVGAGRPGKRGGCGPGRGRAPGGP</sequence>
<dbReference type="EMBL" id="JXIG01000580">
    <property type="protein sequence ID" value="KIU00853.1"/>
    <property type="molecule type" value="Genomic_DNA"/>
</dbReference>
<organism evidence="2 3">
    <name type="scientific">Staphylococcus aureus</name>
    <dbReference type="NCBI Taxonomy" id="1280"/>
    <lineage>
        <taxon>Bacteria</taxon>
        <taxon>Bacillati</taxon>
        <taxon>Bacillota</taxon>
        <taxon>Bacilli</taxon>
        <taxon>Bacillales</taxon>
        <taxon>Staphylococcaceae</taxon>
        <taxon>Staphylococcus</taxon>
    </lineage>
</organism>
<name>A0AA40JPX6_STAAU</name>
<proteinExistence type="predicted"/>
<evidence type="ECO:0000313" key="2">
    <source>
        <dbReference type="EMBL" id="KIU00853.1"/>
    </source>
</evidence>
<evidence type="ECO:0000256" key="1">
    <source>
        <dbReference type="SAM" id="MobiDB-lite"/>
    </source>
</evidence>
<evidence type="ECO:0000313" key="3">
    <source>
        <dbReference type="Proteomes" id="UP000032274"/>
    </source>
</evidence>
<feature type="region of interest" description="Disordered" evidence="1">
    <location>
        <begin position="120"/>
        <end position="150"/>
    </location>
</feature>
<gene>
    <name evidence="2" type="ORF">QU38_02770</name>
</gene>
<feature type="region of interest" description="Disordered" evidence="1">
    <location>
        <begin position="182"/>
        <end position="225"/>
    </location>
</feature>
<reference evidence="2 3" key="1">
    <citation type="submission" date="2015-01" db="EMBL/GenBank/DDBJ databases">
        <title>Characterization of Swiss Staphylococcus aureus strains involved in food poisoning.</title>
        <authorList>
            <person name="Crovadore J."/>
            <person name="Chablais R."/>
            <person name="Tonacini J."/>
            <person name="Schnyder B."/>
            <person name="Lefort F."/>
        </authorList>
    </citation>
    <scope>NUCLEOTIDE SEQUENCE [LARGE SCALE GENOMIC DNA]</scope>
    <source>
        <strain evidence="2 3">SA-120</strain>
    </source>
</reference>
<feature type="compositionally biased region" description="Gly residues" evidence="1">
    <location>
        <begin position="185"/>
        <end position="225"/>
    </location>
</feature>
<dbReference type="Proteomes" id="UP000032274">
    <property type="component" value="Unassembled WGS sequence"/>
</dbReference>